<dbReference type="PANTHER" id="PTHR10773:SF19">
    <property type="match status" value="1"/>
</dbReference>
<feature type="domain" description="DUF7869" evidence="1">
    <location>
        <begin position="212"/>
        <end position="334"/>
    </location>
</feature>
<dbReference type="PANTHER" id="PTHR10773">
    <property type="entry name" value="DNA-DIRECTED RNA POLYMERASES I, II, AND III SUBUNIT RPABC2"/>
    <property type="match status" value="1"/>
</dbReference>
<accession>A0A8R2D183</accession>
<dbReference type="AlphaFoldDB" id="A0A8R2D183"/>
<reference evidence="2" key="2">
    <citation type="submission" date="2022-06" db="UniProtKB">
        <authorList>
            <consortium name="EnsemblMetazoa"/>
        </authorList>
    </citation>
    <scope>IDENTIFICATION</scope>
</reference>
<sequence length="458" mass="53909">MYTGIDGRKGQVAWNKLPIEKTNKVKNHINLFPRVESHYCRHDSSKQYLSSDLNISIMYRLYCEQIKTENYMISPEHQEIPVNINIYRKIFNEYDPKLGFYIPKKDQCTKCNIFKAASEEQQILLRPEWEQHKEREKEAMTSKTEDKQKAIDNKGVNFRSITFDLQAILNLPYAGDSQIYYMRKLSAYNFTIFENPNAHGYCYLWDESNGSKGSSEIGSCILQYLYSLPDSVSHVSTFSDTCGGQNRNKNVAAAMLYAVSNIDHLKIIDMKFMESGHSYLEADSMHSTIERARKHKKIYTTQEWSLLLQTARQKPRPYNVKTNDFTAFYDLQDLSSKLCWNRFVDGTANQKMKWLLVKWLRFDKENPYLIKFKYKLSQDDFYTIDVSKKNVSFLELAPKYKKQQPISEEKKKDLMKLLKDGVIPPIYSHYYRSFKCYKKSNHVPLNSEKSEETDDENY</sequence>
<evidence type="ECO:0000313" key="2">
    <source>
        <dbReference type="EnsemblMetazoa" id="XP_016655803.1"/>
    </source>
</evidence>
<proteinExistence type="predicted"/>
<dbReference type="RefSeq" id="XP_016655803.1">
    <property type="nucleotide sequence ID" value="XM_016800314.2"/>
</dbReference>
<name>A0A8R2D183_ACYPI</name>
<organism evidence="2 3">
    <name type="scientific">Acyrthosiphon pisum</name>
    <name type="common">Pea aphid</name>
    <dbReference type="NCBI Taxonomy" id="7029"/>
    <lineage>
        <taxon>Eukaryota</taxon>
        <taxon>Metazoa</taxon>
        <taxon>Ecdysozoa</taxon>
        <taxon>Arthropoda</taxon>
        <taxon>Hexapoda</taxon>
        <taxon>Insecta</taxon>
        <taxon>Pterygota</taxon>
        <taxon>Neoptera</taxon>
        <taxon>Paraneoptera</taxon>
        <taxon>Hemiptera</taxon>
        <taxon>Sternorrhyncha</taxon>
        <taxon>Aphidomorpha</taxon>
        <taxon>Aphidoidea</taxon>
        <taxon>Aphididae</taxon>
        <taxon>Macrosiphini</taxon>
        <taxon>Acyrthosiphon</taxon>
    </lineage>
</organism>
<dbReference type="InterPro" id="IPR057191">
    <property type="entry name" value="DUF7869"/>
</dbReference>
<dbReference type="OrthoDB" id="6625469at2759"/>
<dbReference type="Pfam" id="PF25273">
    <property type="entry name" value="DUF7869"/>
    <property type="match status" value="1"/>
</dbReference>
<reference evidence="3" key="1">
    <citation type="submission" date="2010-06" db="EMBL/GenBank/DDBJ databases">
        <authorList>
            <person name="Jiang H."/>
            <person name="Abraham K."/>
            <person name="Ali S."/>
            <person name="Alsbrooks S.L."/>
            <person name="Anim B.N."/>
            <person name="Anosike U.S."/>
            <person name="Attaway T."/>
            <person name="Bandaranaike D.P."/>
            <person name="Battles P.K."/>
            <person name="Bell S.N."/>
            <person name="Bell A.V."/>
            <person name="Beltran B."/>
            <person name="Bickham C."/>
            <person name="Bustamante Y."/>
            <person name="Caleb T."/>
            <person name="Canada A."/>
            <person name="Cardenas V."/>
            <person name="Carter K."/>
            <person name="Chacko J."/>
            <person name="Chandrabose M.N."/>
            <person name="Chavez D."/>
            <person name="Chavez A."/>
            <person name="Chen L."/>
            <person name="Chu H.-S."/>
            <person name="Claassen K.J."/>
            <person name="Cockrell R."/>
            <person name="Collins M."/>
            <person name="Cooper J.A."/>
            <person name="Cree A."/>
            <person name="Curry S.M."/>
            <person name="Da Y."/>
            <person name="Dao M.D."/>
            <person name="Das B."/>
            <person name="Davila M.-L."/>
            <person name="Davy-Carroll L."/>
            <person name="Denson S."/>
            <person name="Dinh H."/>
            <person name="Ebong V.E."/>
            <person name="Edwards J.R."/>
            <person name="Egan A."/>
            <person name="El-Daye J."/>
            <person name="Escobedo L."/>
            <person name="Fernandez S."/>
            <person name="Fernando P.R."/>
            <person name="Flagg N."/>
            <person name="Forbes L.D."/>
            <person name="Fowler R.G."/>
            <person name="Fu Q."/>
            <person name="Gabisi R.A."/>
            <person name="Ganer J."/>
            <person name="Garbino Pronczuk A."/>
            <person name="Garcia R.M."/>
            <person name="Garner T."/>
            <person name="Garrett T.E."/>
            <person name="Gonzalez D.A."/>
            <person name="Hamid H."/>
            <person name="Hawkins E.S."/>
            <person name="Hirani K."/>
            <person name="Hogues M.E."/>
            <person name="Hollins B."/>
            <person name="Hsiao C.-H."/>
            <person name="Jabil R."/>
            <person name="James M.L."/>
            <person name="Jhangiani S.N."/>
            <person name="Johnson B."/>
            <person name="Johnson Q."/>
            <person name="Joshi V."/>
            <person name="Kalu J.B."/>
            <person name="Kam C."/>
            <person name="Kashfia A."/>
            <person name="Keebler J."/>
            <person name="Kisamo H."/>
            <person name="Kovar C.L."/>
            <person name="Lago L.A."/>
            <person name="Lai C.-Y."/>
            <person name="Laidlaw J."/>
            <person name="Lara F."/>
            <person name="Le T.-K."/>
            <person name="Lee S.L."/>
            <person name="Legall F.H."/>
            <person name="Lemon S.J."/>
            <person name="Lewis L.R."/>
            <person name="Li B."/>
            <person name="Liu Y."/>
            <person name="Liu Y.-S."/>
            <person name="Lopez J."/>
            <person name="Lozado R.J."/>
            <person name="Lu J."/>
            <person name="Madu R.C."/>
            <person name="Maheshwari M."/>
            <person name="Maheshwari R."/>
            <person name="Malloy K."/>
            <person name="Martinez E."/>
            <person name="Mathew T."/>
            <person name="Mercado I.C."/>
            <person name="Mercado C."/>
            <person name="Meyer B."/>
            <person name="Montgomery K."/>
            <person name="Morgan M.B."/>
            <person name="Munidasa M."/>
            <person name="Nazareth L.V."/>
            <person name="Nelson J."/>
            <person name="Ng B.M."/>
            <person name="Nguyen N.B."/>
            <person name="Nguyen P.Q."/>
            <person name="Nguyen T."/>
            <person name="Obregon M."/>
            <person name="Okwuonu G.O."/>
            <person name="Onwere C.G."/>
            <person name="Orozco G."/>
            <person name="Parra A."/>
            <person name="Patel S."/>
            <person name="Patil S."/>
            <person name="Perez A."/>
            <person name="Perez Y."/>
            <person name="Pham C."/>
            <person name="Primus E.L."/>
            <person name="Pu L.-L."/>
            <person name="Puazo M."/>
            <person name="Qin X."/>
            <person name="Quiroz J.B."/>
            <person name="Reese J."/>
            <person name="Richards S."/>
            <person name="Rives C.M."/>
            <person name="Robberts R."/>
            <person name="Ruiz S.J."/>
            <person name="Ruiz M.J."/>
            <person name="Santibanez J."/>
            <person name="Schneider B.W."/>
            <person name="Sisson I."/>
            <person name="Smith M."/>
            <person name="Sodergren E."/>
            <person name="Song X.-Z."/>
            <person name="Song B.B."/>
            <person name="Summersgill H."/>
            <person name="Thelus R."/>
            <person name="Thornton R.D."/>
            <person name="Trejos Z.Y."/>
            <person name="Usmani K."/>
            <person name="Vattathil S."/>
            <person name="Villasana D."/>
            <person name="Walker D.L."/>
            <person name="Wang S."/>
            <person name="Wang K."/>
            <person name="White C.S."/>
            <person name="Williams A.C."/>
            <person name="Williamson J."/>
            <person name="Wilson K."/>
            <person name="Woghiren I.O."/>
            <person name="Woodworth J.R."/>
            <person name="Worley K.C."/>
            <person name="Wright R.A."/>
            <person name="Wu W."/>
            <person name="Young L."/>
            <person name="Zhang L."/>
            <person name="Zhang J."/>
            <person name="Zhu Y."/>
            <person name="Muzny D.M."/>
            <person name="Weinstock G."/>
            <person name="Gibbs R.A."/>
        </authorList>
    </citation>
    <scope>NUCLEOTIDE SEQUENCE [LARGE SCALE GENOMIC DNA]</scope>
    <source>
        <strain evidence="3">LSR1</strain>
    </source>
</reference>
<protein>
    <recommendedName>
        <fullName evidence="1">DUF7869 domain-containing protein</fullName>
    </recommendedName>
</protein>
<dbReference type="GeneID" id="107882240"/>
<dbReference type="KEGG" id="api:107882240"/>
<evidence type="ECO:0000259" key="1">
    <source>
        <dbReference type="Pfam" id="PF25273"/>
    </source>
</evidence>
<keyword evidence="3" id="KW-1185">Reference proteome</keyword>
<dbReference type="EnsemblMetazoa" id="XM_016800314.2">
    <property type="protein sequence ID" value="XP_016655803.1"/>
    <property type="gene ID" value="LOC107882240"/>
</dbReference>
<dbReference type="Proteomes" id="UP000007819">
    <property type="component" value="Chromosome A2"/>
</dbReference>
<evidence type="ECO:0000313" key="3">
    <source>
        <dbReference type="Proteomes" id="UP000007819"/>
    </source>
</evidence>